<feature type="non-terminal residue" evidence="7">
    <location>
        <position position="383"/>
    </location>
</feature>
<dbReference type="GO" id="GO:0000272">
    <property type="term" value="P:polysaccharide catabolic process"/>
    <property type="evidence" value="ECO:0007669"/>
    <property type="project" value="UniProtKB-KW"/>
</dbReference>
<evidence type="ECO:0000256" key="4">
    <source>
        <dbReference type="ARBA" id="ARBA00023326"/>
    </source>
</evidence>
<evidence type="ECO:0000256" key="5">
    <source>
        <dbReference type="SAM" id="MobiDB-lite"/>
    </source>
</evidence>
<feature type="domain" description="Glycoside hydrolase family 9" evidence="6">
    <location>
        <begin position="1"/>
        <end position="382"/>
    </location>
</feature>
<reference evidence="7" key="2">
    <citation type="journal article" date="2012" name="Biotechnol. Lett.">
        <title>Retrieval of glycoside hydrolase family 9 cellulase genes from environmental DNA by metagenomic gene specific multi-primer PCR.</title>
        <authorList>
            <person name="Xiong X."/>
            <person name="Yin X."/>
            <person name="Pei X."/>
            <person name="Jin P."/>
            <person name="Zhang A."/>
            <person name="Li Y."/>
            <person name="Gong W."/>
            <person name="Wang Q."/>
        </authorList>
    </citation>
    <scope>NUCLEOTIDE SEQUENCE</scope>
</reference>
<organism evidence="7">
    <name type="scientific">uncultured organism</name>
    <dbReference type="NCBI Taxonomy" id="155900"/>
    <lineage>
        <taxon>unclassified sequences</taxon>
        <taxon>environmental samples</taxon>
    </lineage>
</organism>
<dbReference type="SUPFAM" id="SSF48208">
    <property type="entry name" value="Six-hairpin glycosidases"/>
    <property type="match status" value="1"/>
</dbReference>
<feature type="region of interest" description="Disordered" evidence="5">
    <location>
        <begin position="326"/>
        <end position="358"/>
    </location>
</feature>
<dbReference type="InterPro" id="IPR001701">
    <property type="entry name" value="Glyco_hydro_9"/>
</dbReference>
<dbReference type="Pfam" id="PF00759">
    <property type="entry name" value="Glyco_hydro_9"/>
    <property type="match status" value="1"/>
</dbReference>
<dbReference type="AlphaFoldDB" id="F8V391"/>
<name>F8V391_9ZZZZ</name>
<dbReference type="InterPro" id="IPR008928">
    <property type="entry name" value="6-hairpin_glycosidase_sf"/>
</dbReference>
<evidence type="ECO:0000256" key="3">
    <source>
        <dbReference type="ARBA" id="ARBA00023295"/>
    </source>
</evidence>
<keyword evidence="1 7" id="KW-0378">Hydrolase</keyword>
<evidence type="ECO:0000313" key="7">
    <source>
        <dbReference type="EMBL" id="AEH57864.1"/>
    </source>
</evidence>
<reference evidence="7" key="1">
    <citation type="submission" date="2011-05" db="EMBL/GenBank/DDBJ databases">
        <title>Combinatorial multi-primer PCR(CMP-PCR), a novel stratgy for recovery of metagenomic enzyme family genes.</title>
        <authorList>
            <person name="Wang Q.Y."/>
            <person name="Xiong X.L."/>
            <person name="Wu H.L."/>
            <person name="Jin P."/>
            <person name="Zhou X.L."/>
        </authorList>
    </citation>
    <scope>NUCLEOTIDE SEQUENCE</scope>
</reference>
<dbReference type="PROSITE" id="PS00698">
    <property type="entry name" value="GH9_3"/>
    <property type="match status" value="1"/>
</dbReference>
<dbReference type="GO" id="GO:0004553">
    <property type="term" value="F:hydrolase activity, hydrolyzing O-glycosyl compounds"/>
    <property type="evidence" value="ECO:0007669"/>
    <property type="project" value="InterPro"/>
</dbReference>
<dbReference type="InterPro" id="IPR012341">
    <property type="entry name" value="6hp_glycosidase-like_sf"/>
</dbReference>
<proteinExistence type="predicted"/>
<dbReference type="PANTHER" id="PTHR22298">
    <property type="entry name" value="ENDO-1,4-BETA-GLUCANASE"/>
    <property type="match status" value="1"/>
</dbReference>
<sequence>GWYDAGDYGKYIVNSGITTGQLLWAYEWHSGKLRGLNLDIPESGSKIPDFLSEVKWNLDWMLKMQDADGGVWHKATTANFPGMIMPQDDHQPTLVIGNAKSPFRTTASTADFAAVTSIAARVYRPFDRAYADKCLAAAERAWNWLESNPDNAYGRNPEGISTGGYGDDKLADERLWAAAELFRTTRSKAYDDYFKSNYKALAPLLSDGYAPGWGGVQPMAMGAYAMSRGADRKVVDEIKSSARTAADGIAKRISDHGYKMPLKSTEFYWGSNSVVANYGMMLLLADKLDGTRKYRPAAAECLHYLFGRNPFGTSYVTQVGTKWAMKPHHRPSHADGIEQPWPGLLVGGPNSSGSRDKPMRAWVDRMESYDKNENAINWNAPLA</sequence>
<evidence type="ECO:0000259" key="6">
    <source>
        <dbReference type="Pfam" id="PF00759"/>
    </source>
</evidence>
<keyword evidence="4" id="KW-0624">Polysaccharide degradation</keyword>
<dbReference type="InterPro" id="IPR033126">
    <property type="entry name" value="Glyco_hydro_9_Asp/Glu_AS"/>
</dbReference>
<keyword evidence="3" id="KW-0326">Glycosidase</keyword>
<feature type="non-terminal residue" evidence="7">
    <location>
        <position position="1"/>
    </location>
</feature>
<dbReference type="Gene3D" id="1.50.10.10">
    <property type="match status" value="1"/>
</dbReference>
<evidence type="ECO:0000256" key="2">
    <source>
        <dbReference type="ARBA" id="ARBA00023277"/>
    </source>
</evidence>
<keyword evidence="2" id="KW-0119">Carbohydrate metabolism</keyword>
<evidence type="ECO:0000256" key="1">
    <source>
        <dbReference type="ARBA" id="ARBA00022801"/>
    </source>
</evidence>
<protein>
    <submittedName>
        <fullName evidence="7">Glycoside hydrolase family 9 cellulase</fullName>
    </submittedName>
</protein>
<accession>F8V391</accession>
<dbReference type="EMBL" id="JN020725">
    <property type="protein sequence ID" value="AEH57864.1"/>
    <property type="molecule type" value="Genomic_DNA"/>
</dbReference>